<evidence type="ECO:0000313" key="2">
    <source>
        <dbReference type="EMBL" id="PWZ00831.1"/>
    </source>
</evidence>
<dbReference type="STRING" id="1882483.A0A317XU47"/>
<organism evidence="2 3">
    <name type="scientific">Testicularia cyperi</name>
    <dbReference type="NCBI Taxonomy" id="1882483"/>
    <lineage>
        <taxon>Eukaryota</taxon>
        <taxon>Fungi</taxon>
        <taxon>Dikarya</taxon>
        <taxon>Basidiomycota</taxon>
        <taxon>Ustilaginomycotina</taxon>
        <taxon>Ustilaginomycetes</taxon>
        <taxon>Ustilaginales</taxon>
        <taxon>Anthracoideaceae</taxon>
        <taxon>Testicularia</taxon>
    </lineage>
</organism>
<feature type="region of interest" description="Disordered" evidence="1">
    <location>
        <begin position="231"/>
        <end position="254"/>
    </location>
</feature>
<dbReference type="InParanoid" id="A0A317XU47"/>
<feature type="compositionally biased region" description="Basic residues" evidence="1">
    <location>
        <begin position="39"/>
        <end position="49"/>
    </location>
</feature>
<gene>
    <name evidence="2" type="ORF">BCV70DRAFT_101576</name>
</gene>
<dbReference type="AlphaFoldDB" id="A0A317XU47"/>
<protein>
    <submittedName>
        <fullName evidence="2">Uncharacterized protein</fullName>
    </submittedName>
</protein>
<accession>A0A317XU47</accession>
<dbReference type="InterPro" id="IPR036770">
    <property type="entry name" value="Ankyrin_rpt-contain_sf"/>
</dbReference>
<feature type="compositionally biased region" description="Polar residues" evidence="1">
    <location>
        <begin position="237"/>
        <end position="252"/>
    </location>
</feature>
<evidence type="ECO:0000256" key="1">
    <source>
        <dbReference type="SAM" id="MobiDB-lite"/>
    </source>
</evidence>
<dbReference type="EMBL" id="KZ819192">
    <property type="protein sequence ID" value="PWZ00831.1"/>
    <property type="molecule type" value="Genomic_DNA"/>
</dbReference>
<dbReference type="Gene3D" id="1.25.40.20">
    <property type="entry name" value="Ankyrin repeat-containing domain"/>
    <property type="match status" value="1"/>
</dbReference>
<feature type="compositionally biased region" description="Basic and acidic residues" evidence="1">
    <location>
        <begin position="282"/>
        <end position="291"/>
    </location>
</feature>
<proteinExistence type="predicted"/>
<name>A0A317XU47_9BASI</name>
<feature type="region of interest" description="Disordered" evidence="1">
    <location>
        <begin position="275"/>
        <end position="312"/>
    </location>
</feature>
<sequence length="550" mass="61169">MMVHEATSVAPRQALTPSAHPCIHAGRASSLHVPPIQPHTRRRRSRKRPRLDPTSPQISSEQPVTGVLFSNPNPTHLADSPSALRILSQQSITARIQHGPINLQHLPVEILHHVLAISGCEALPLVCRHLHTVFRHAPNSVRFDYILARWCHEVAVHQSDTRHLRCTYSSVCQVGLHQRQRSTNASAFVTALACGAIERAQRLRLLTFASSFGICNLATLVRLAHDHSIPPLRDASPYQSDQRNPQPGSASTEMKAHLPKRLFRTWHAVTLPQATSFTDGESDSRHPDQHSQPRKRRKRSKGSNGNSSIASETQIAQHIPGLGSRSTTQELSPDLLQLLSELALPPPPSCVTEDDRRSSLAARIGAIPSASDLQLILALLEAYRADLWAHEGFPLAMAVHHRAYSITRLLLAYGAEPRQKDCLAWRMAIQMGDLDALRLLTGPWGAPLAKAPASADDFDGNRVQAAVYRYLERLGDSGRFSHPIIRTPGFGPEQEPWTAIFDQDLDQKHLRLAIQSKHWHIVDFIWHEMGVAPNMACLRLMERHRPAMAT</sequence>
<feature type="compositionally biased region" description="Polar residues" evidence="1">
    <location>
        <begin position="54"/>
        <end position="72"/>
    </location>
</feature>
<feature type="compositionally biased region" description="Basic residues" evidence="1">
    <location>
        <begin position="292"/>
        <end position="301"/>
    </location>
</feature>
<evidence type="ECO:0000313" key="3">
    <source>
        <dbReference type="Proteomes" id="UP000246740"/>
    </source>
</evidence>
<keyword evidence="3" id="KW-1185">Reference proteome</keyword>
<dbReference type="SUPFAM" id="SSF48403">
    <property type="entry name" value="Ankyrin repeat"/>
    <property type="match status" value="1"/>
</dbReference>
<dbReference type="OrthoDB" id="539213at2759"/>
<feature type="region of interest" description="Disordered" evidence="1">
    <location>
        <begin position="26"/>
        <end position="72"/>
    </location>
</feature>
<reference evidence="2 3" key="1">
    <citation type="journal article" date="2018" name="Mol. Biol. Evol.">
        <title>Broad Genomic Sampling Reveals a Smut Pathogenic Ancestry of the Fungal Clade Ustilaginomycotina.</title>
        <authorList>
            <person name="Kijpornyongpan T."/>
            <person name="Mondo S.J."/>
            <person name="Barry K."/>
            <person name="Sandor L."/>
            <person name="Lee J."/>
            <person name="Lipzen A."/>
            <person name="Pangilinan J."/>
            <person name="LaButti K."/>
            <person name="Hainaut M."/>
            <person name="Henrissat B."/>
            <person name="Grigoriev I.V."/>
            <person name="Spatafora J.W."/>
            <person name="Aime M.C."/>
        </authorList>
    </citation>
    <scope>NUCLEOTIDE SEQUENCE [LARGE SCALE GENOMIC DNA]</scope>
    <source>
        <strain evidence="2 3">MCA 3645</strain>
    </source>
</reference>
<dbReference type="Proteomes" id="UP000246740">
    <property type="component" value="Unassembled WGS sequence"/>
</dbReference>